<proteinExistence type="predicted"/>
<accession>A0A380FI66</accession>
<protein>
    <submittedName>
        <fullName evidence="1">Teichoic acid biosynthesis protein F</fullName>
    </submittedName>
</protein>
<evidence type="ECO:0000313" key="1">
    <source>
        <dbReference type="EMBL" id="SUM33450.1"/>
    </source>
</evidence>
<dbReference type="EMBL" id="UHDK01000001">
    <property type="protein sequence ID" value="SUM33450.1"/>
    <property type="molecule type" value="Genomic_DNA"/>
</dbReference>
<name>A0A380FI66_STAGA</name>
<dbReference type="Proteomes" id="UP000255277">
    <property type="component" value="Unassembled WGS sequence"/>
</dbReference>
<dbReference type="AlphaFoldDB" id="A0A380FI66"/>
<gene>
    <name evidence="1" type="ORF">NCTC12195_02911</name>
</gene>
<organism evidence="1 2">
    <name type="scientific">Staphylococcus gallinarum</name>
    <dbReference type="NCBI Taxonomy" id="1293"/>
    <lineage>
        <taxon>Bacteria</taxon>
        <taxon>Bacillati</taxon>
        <taxon>Bacillota</taxon>
        <taxon>Bacilli</taxon>
        <taxon>Bacillales</taxon>
        <taxon>Staphylococcaceae</taxon>
        <taxon>Staphylococcus</taxon>
    </lineage>
</organism>
<sequence length="82" mass="9606">MYMFQHLLYETLGYSILETIGIGNQALIYAGNDNVLKEIYEKYHGISFLTKHFQKDSEKLIAVLDGKYTKEQRNEDIEKLET</sequence>
<evidence type="ECO:0000313" key="2">
    <source>
        <dbReference type="Proteomes" id="UP000255277"/>
    </source>
</evidence>
<reference evidence="1 2" key="1">
    <citation type="submission" date="2018-06" db="EMBL/GenBank/DDBJ databases">
        <authorList>
            <consortium name="Pathogen Informatics"/>
            <person name="Doyle S."/>
        </authorList>
    </citation>
    <scope>NUCLEOTIDE SEQUENCE [LARGE SCALE GENOMIC DNA]</scope>
    <source>
        <strain evidence="1 2">NCTC12195</strain>
    </source>
</reference>